<keyword evidence="5" id="KW-1185">Reference proteome</keyword>
<dbReference type="Proteomes" id="UP000525987">
    <property type="component" value="Unassembled WGS sequence"/>
</dbReference>
<dbReference type="CDD" id="cd05941">
    <property type="entry name" value="MCS"/>
    <property type="match status" value="1"/>
</dbReference>
<evidence type="ECO:0000259" key="2">
    <source>
        <dbReference type="Pfam" id="PF00501"/>
    </source>
</evidence>
<organism evidence="4 5">
    <name type="scientific">Halomonas organivorans</name>
    <dbReference type="NCBI Taxonomy" id="257772"/>
    <lineage>
        <taxon>Bacteria</taxon>
        <taxon>Pseudomonadati</taxon>
        <taxon>Pseudomonadota</taxon>
        <taxon>Gammaproteobacteria</taxon>
        <taxon>Oceanospirillales</taxon>
        <taxon>Halomonadaceae</taxon>
        <taxon>Halomonas</taxon>
    </lineage>
</organism>
<sequence length="515" mass="56064">MNHNLFLQFQAHFRQTPDKTLIDTPEGKRYSYAEVLVTSQRLAGTLQALDVQPGDRVAVQVDKSPEAIMLYLACLQVGAVYLPLNTAYTGAEIDYFLGDAEPQLYVCPPERSGEAQRFCQAGRAVHVESLGTAGDGSLMERAADAEPVTEIARLDENDLAAILYTSGTTGRSKGAMLSHANLASNSLALAEAWHFSADDHLLHALPIFHTHGLFVACNIVLTAGASMTFLPGLDVDQLLDLMPRATVLMGVPTFYTRLLQSPRLNRDTVASMRLFVSGSAPLLAETHEAFRTRTGHAILERYGMTETNMNTSNPYDGERRPGTVGFPLPGTELRITDRDSGAELARGETGMVELRGPNVFQGYWRMPEKTRSEFRGDGFFITGDLGVIDADGYLHIVGRDKDLVISGGYNVYPKEVEQLIDELPGVAESAVFGVAHPDLGEGVTAVVVVRGGEAALDEAAVKAALADRLARYKQPKRVFAIEALPRNVMGKVQKNQLRDSYADLYTEQEADTMAG</sequence>
<dbReference type="Pfam" id="PF00501">
    <property type="entry name" value="AMP-binding"/>
    <property type="match status" value="1"/>
</dbReference>
<evidence type="ECO:0000313" key="5">
    <source>
        <dbReference type="Proteomes" id="UP000525987"/>
    </source>
</evidence>
<evidence type="ECO:0000313" key="4">
    <source>
        <dbReference type="EMBL" id="MBB3142688.1"/>
    </source>
</evidence>
<reference evidence="4 5" key="1">
    <citation type="submission" date="2020-08" db="EMBL/GenBank/DDBJ databases">
        <title>Genomic Encyclopedia of Type Strains, Phase III (KMG-III): the genomes of soil and plant-associated and newly described type strains.</title>
        <authorList>
            <person name="Whitman W."/>
        </authorList>
    </citation>
    <scope>NUCLEOTIDE SEQUENCE [LARGE SCALE GENOMIC DNA]</scope>
    <source>
        <strain evidence="4 5">CECT 5995</strain>
    </source>
</reference>
<dbReference type="SUPFAM" id="SSF56801">
    <property type="entry name" value="Acetyl-CoA synthetase-like"/>
    <property type="match status" value="1"/>
</dbReference>
<gene>
    <name evidence="4" type="ORF">FHR96_003588</name>
</gene>
<evidence type="ECO:0000256" key="1">
    <source>
        <dbReference type="ARBA" id="ARBA00006432"/>
    </source>
</evidence>
<dbReference type="Gene3D" id="3.40.50.12780">
    <property type="entry name" value="N-terminal domain of ligase-like"/>
    <property type="match status" value="1"/>
</dbReference>
<dbReference type="InterPro" id="IPR042099">
    <property type="entry name" value="ANL_N_sf"/>
</dbReference>
<dbReference type="InterPro" id="IPR045851">
    <property type="entry name" value="AMP-bd_C_sf"/>
</dbReference>
<dbReference type="AlphaFoldDB" id="A0A7W5C1M5"/>
<dbReference type="PANTHER" id="PTHR43201:SF8">
    <property type="entry name" value="ACYL-COA SYNTHETASE FAMILY MEMBER 3"/>
    <property type="match status" value="1"/>
</dbReference>
<comment type="caution">
    <text evidence="4">The sequence shown here is derived from an EMBL/GenBank/DDBJ whole genome shotgun (WGS) entry which is preliminary data.</text>
</comment>
<dbReference type="Gene3D" id="3.30.300.30">
    <property type="match status" value="1"/>
</dbReference>
<feature type="domain" description="AMP-dependent synthetase/ligase" evidence="2">
    <location>
        <begin position="9"/>
        <end position="364"/>
    </location>
</feature>
<dbReference type="EC" id="6.2.1.-" evidence="4"/>
<dbReference type="GO" id="GO:0031956">
    <property type="term" value="F:medium-chain fatty acid-CoA ligase activity"/>
    <property type="evidence" value="ECO:0007669"/>
    <property type="project" value="TreeGrafter"/>
</dbReference>
<name>A0A7W5C1M5_9GAMM</name>
<dbReference type="GO" id="GO:0006631">
    <property type="term" value="P:fatty acid metabolic process"/>
    <property type="evidence" value="ECO:0007669"/>
    <property type="project" value="TreeGrafter"/>
</dbReference>
<dbReference type="RefSeq" id="WP_183389053.1">
    <property type="nucleotide sequence ID" value="NZ_JACHXM010000025.1"/>
</dbReference>
<keyword evidence="4" id="KW-0436">Ligase</keyword>
<comment type="similarity">
    <text evidence="1">Belongs to the ATP-dependent AMP-binding enzyme family.</text>
</comment>
<dbReference type="PROSITE" id="PS00455">
    <property type="entry name" value="AMP_BINDING"/>
    <property type="match status" value="1"/>
</dbReference>
<dbReference type="PANTHER" id="PTHR43201">
    <property type="entry name" value="ACYL-COA SYNTHETASE"/>
    <property type="match status" value="1"/>
</dbReference>
<protein>
    <submittedName>
        <fullName evidence="4">Malonyl-CoA/methylmalonyl-CoA synthetase</fullName>
        <ecNumber evidence="4">6.2.1.-</ecNumber>
    </submittedName>
</protein>
<dbReference type="NCBIfam" id="NF005702">
    <property type="entry name" value="PRK07514.1"/>
    <property type="match status" value="1"/>
</dbReference>
<dbReference type="InterPro" id="IPR025110">
    <property type="entry name" value="AMP-bd_C"/>
</dbReference>
<proteinExistence type="inferred from homology"/>
<dbReference type="Pfam" id="PF13193">
    <property type="entry name" value="AMP-binding_C"/>
    <property type="match status" value="1"/>
</dbReference>
<dbReference type="EMBL" id="JACHXM010000025">
    <property type="protein sequence ID" value="MBB3142688.1"/>
    <property type="molecule type" value="Genomic_DNA"/>
</dbReference>
<dbReference type="InterPro" id="IPR000873">
    <property type="entry name" value="AMP-dep_synth/lig_dom"/>
</dbReference>
<evidence type="ECO:0000259" key="3">
    <source>
        <dbReference type="Pfam" id="PF13193"/>
    </source>
</evidence>
<accession>A0A7W5C1M5</accession>
<feature type="domain" description="AMP-binding enzyme C-terminal" evidence="3">
    <location>
        <begin position="415"/>
        <end position="491"/>
    </location>
</feature>
<dbReference type="InterPro" id="IPR020845">
    <property type="entry name" value="AMP-binding_CS"/>
</dbReference>